<dbReference type="Gene3D" id="3.40.50.1820">
    <property type="entry name" value="alpha/beta hydrolase"/>
    <property type="match status" value="1"/>
</dbReference>
<dbReference type="EMBL" id="AP024590">
    <property type="protein sequence ID" value="BCU54663.1"/>
    <property type="molecule type" value="Genomic_DNA"/>
</dbReference>
<dbReference type="SUPFAM" id="SSF53474">
    <property type="entry name" value="alpha/beta-Hydrolases"/>
    <property type="match status" value="1"/>
</dbReference>
<dbReference type="InterPro" id="IPR003140">
    <property type="entry name" value="PLipase/COase/thioEstase"/>
</dbReference>
<dbReference type="RefSeq" id="WP_088219360.1">
    <property type="nucleotide sequence ID" value="NZ_AP024590.1"/>
</dbReference>
<dbReference type="AlphaFoldDB" id="A0AA86INR0"/>
<gene>
    <name evidence="4" type="ORF">ENKO_12570</name>
</gene>
<dbReference type="InterPro" id="IPR050565">
    <property type="entry name" value="LYPA1-2/EST-like"/>
</dbReference>
<feature type="domain" description="Phospholipase/carboxylesterase/thioesterase" evidence="3">
    <location>
        <begin position="3"/>
        <end position="207"/>
    </location>
</feature>
<evidence type="ECO:0000256" key="1">
    <source>
        <dbReference type="ARBA" id="ARBA00006499"/>
    </source>
</evidence>
<reference evidence="4" key="1">
    <citation type="submission" date="2021-04" db="EMBL/GenBank/DDBJ databases">
        <title>Difference and commonality of drug resistance evolution in various bacteria. and drug sensitivity profiles.</title>
        <authorList>
            <person name="Maeda T."/>
            <person name="Shibai A."/>
            <person name="Kawada K."/>
            <person name="Kotani H."/>
            <person name="Tarusawa Y."/>
            <person name="Tanabe K."/>
            <person name="Furusawa C."/>
        </authorList>
    </citation>
    <scope>NUCLEOTIDE SEQUENCE</scope>
    <source>
        <strain evidence="4">JCM 8580</strain>
    </source>
</reference>
<dbReference type="PANTHER" id="PTHR10655">
    <property type="entry name" value="LYSOPHOSPHOLIPASE-RELATED"/>
    <property type="match status" value="1"/>
</dbReference>
<evidence type="ECO:0000259" key="3">
    <source>
        <dbReference type="Pfam" id="PF02230"/>
    </source>
</evidence>
<dbReference type="PANTHER" id="PTHR10655:SF17">
    <property type="entry name" value="LYSOPHOSPHOLIPASE-LIKE PROTEIN 1"/>
    <property type="match status" value="1"/>
</dbReference>
<sequence length="232" mass="25121">MKHDHFVVQAPQTPARQLLLFFHGVGDNPVSMGQVASLFAPVFPEALIVSIGGAEPCGPAPARQWFSVQEVTEENRQARIDAIMPVFIETVRYWQAQSGLGPQATALVGFSQGAIMSLESVKAQPELASRVIAFNGRYASLPTRINRDLTLHLIHGGEDPVINLSHAVAAQEALIQAGGDVTLDIVDGLGHAIDDRSLQLALDHLRFTVPKHYFDEALSGGKPNDDDIVEFL</sequence>
<dbReference type="Proteomes" id="UP000682928">
    <property type="component" value="Chromosome"/>
</dbReference>
<proteinExistence type="inferred from homology"/>
<protein>
    <submittedName>
        <fullName evidence="4">Esterase</fullName>
    </submittedName>
</protein>
<dbReference type="NCBIfam" id="NF008525">
    <property type="entry name" value="PRK11460.1"/>
    <property type="match status" value="1"/>
</dbReference>
<accession>A0AA86INR0</accession>
<keyword evidence="2" id="KW-0378">Hydrolase</keyword>
<dbReference type="Pfam" id="PF02230">
    <property type="entry name" value="Abhydrolase_2"/>
    <property type="match status" value="1"/>
</dbReference>
<evidence type="ECO:0000313" key="4">
    <source>
        <dbReference type="EMBL" id="BCU54663.1"/>
    </source>
</evidence>
<name>A0AA86INR0_9ENTR</name>
<dbReference type="GO" id="GO:0016787">
    <property type="term" value="F:hydrolase activity"/>
    <property type="evidence" value="ECO:0007669"/>
    <property type="project" value="UniProtKB-KW"/>
</dbReference>
<comment type="similarity">
    <text evidence="1">Belongs to the AB hydrolase superfamily. AB hydrolase 2 family.</text>
</comment>
<evidence type="ECO:0000256" key="2">
    <source>
        <dbReference type="ARBA" id="ARBA00022801"/>
    </source>
</evidence>
<organism evidence="4 5">
    <name type="scientific">Enterobacter kobei</name>
    <dbReference type="NCBI Taxonomy" id="208224"/>
    <lineage>
        <taxon>Bacteria</taxon>
        <taxon>Pseudomonadati</taxon>
        <taxon>Pseudomonadota</taxon>
        <taxon>Gammaproteobacteria</taxon>
        <taxon>Enterobacterales</taxon>
        <taxon>Enterobacteriaceae</taxon>
        <taxon>Enterobacter</taxon>
        <taxon>Enterobacter cloacae complex</taxon>
    </lineage>
</organism>
<dbReference type="InterPro" id="IPR029058">
    <property type="entry name" value="AB_hydrolase_fold"/>
</dbReference>
<evidence type="ECO:0000313" key="5">
    <source>
        <dbReference type="Proteomes" id="UP000682928"/>
    </source>
</evidence>